<dbReference type="RefSeq" id="WP_258541959.1">
    <property type="nucleotide sequence ID" value="NZ_OU015584.1"/>
</dbReference>
<dbReference type="InterPro" id="IPR006683">
    <property type="entry name" value="Thioestr_dom"/>
</dbReference>
<gene>
    <name evidence="3" type="primary">paaI</name>
    <name evidence="3" type="ORF">CRYO30217_01772</name>
</gene>
<dbReference type="Proteomes" id="UP000683507">
    <property type="component" value="Chromosome"/>
</dbReference>
<evidence type="ECO:0000259" key="2">
    <source>
        <dbReference type="Pfam" id="PF03061"/>
    </source>
</evidence>
<evidence type="ECO:0000256" key="1">
    <source>
        <dbReference type="ARBA" id="ARBA00022801"/>
    </source>
</evidence>
<organism evidence="3 4">
    <name type="scientific">Parvicella tangerina</name>
    <dbReference type="NCBI Taxonomy" id="2829795"/>
    <lineage>
        <taxon>Bacteria</taxon>
        <taxon>Pseudomonadati</taxon>
        <taxon>Bacteroidota</taxon>
        <taxon>Flavobacteriia</taxon>
        <taxon>Flavobacteriales</taxon>
        <taxon>Parvicellaceae</taxon>
        <taxon>Parvicella</taxon>
    </lineage>
</organism>
<keyword evidence="1 3" id="KW-0378">Hydrolase</keyword>
<evidence type="ECO:0000313" key="3">
    <source>
        <dbReference type="EMBL" id="CAG5081960.1"/>
    </source>
</evidence>
<dbReference type="EC" id="3.1.2.-" evidence="3"/>
<sequence length="136" mass="15081">MTLKPSDIVQRMMDSDSMSQWLGIKVLEVEIDHCKLQMTVREDMVNGFNIAHGGITYSLADSCVAFAANTNGSIAVSVESSISHLQKVMINDVLTARAELISKNAKMGTYQVVVTNQNNDKVAHFKGVMYFTKRNH</sequence>
<dbReference type="PANTHER" id="PTHR42856:SF1">
    <property type="entry name" value="ACYL-COENZYME A THIOESTERASE PAAI"/>
    <property type="match status" value="1"/>
</dbReference>
<dbReference type="SUPFAM" id="SSF54637">
    <property type="entry name" value="Thioesterase/thiol ester dehydrase-isomerase"/>
    <property type="match status" value="1"/>
</dbReference>
<dbReference type="EMBL" id="OU015584">
    <property type="protein sequence ID" value="CAG5081960.1"/>
    <property type="molecule type" value="Genomic_DNA"/>
</dbReference>
<dbReference type="InterPro" id="IPR003736">
    <property type="entry name" value="PAAI_dom"/>
</dbReference>
<dbReference type="InterPro" id="IPR052723">
    <property type="entry name" value="Acyl-CoA_thioesterase_PaaI"/>
</dbReference>
<reference evidence="3" key="1">
    <citation type="submission" date="2021-04" db="EMBL/GenBank/DDBJ databases">
        <authorList>
            <person name="Rodrigo-Torres L."/>
            <person name="Arahal R. D."/>
            <person name="Lucena T."/>
        </authorList>
    </citation>
    <scope>NUCLEOTIDE SEQUENCE</scope>
    <source>
        <strain evidence="3">AS29M-1</strain>
    </source>
</reference>
<protein>
    <submittedName>
        <fullName evidence="3">Acyl-coenzyme A thioesterase PaaI</fullName>
        <ecNumber evidence="3">3.1.2.-</ecNumber>
    </submittedName>
</protein>
<dbReference type="AlphaFoldDB" id="A0A916JN18"/>
<keyword evidence="4" id="KW-1185">Reference proteome</keyword>
<dbReference type="NCBIfam" id="TIGR00369">
    <property type="entry name" value="unchar_dom_1"/>
    <property type="match status" value="1"/>
</dbReference>
<dbReference type="CDD" id="cd03443">
    <property type="entry name" value="PaaI_thioesterase"/>
    <property type="match status" value="1"/>
</dbReference>
<accession>A0A916JN18</accession>
<feature type="domain" description="Thioesterase" evidence="2">
    <location>
        <begin position="48"/>
        <end position="122"/>
    </location>
</feature>
<dbReference type="Pfam" id="PF03061">
    <property type="entry name" value="4HBT"/>
    <property type="match status" value="1"/>
</dbReference>
<name>A0A916JN18_9FLAO</name>
<dbReference type="InterPro" id="IPR029069">
    <property type="entry name" value="HotDog_dom_sf"/>
</dbReference>
<dbReference type="PANTHER" id="PTHR42856">
    <property type="entry name" value="ACYL-COENZYME A THIOESTERASE PAAI"/>
    <property type="match status" value="1"/>
</dbReference>
<dbReference type="GO" id="GO:0016289">
    <property type="term" value="F:acyl-CoA hydrolase activity"/>
    <property type="evidence" value="ECO:0007669"/>
    <property type="project" value="TreeGrafter"/>
</dbReference>
<evidence type="ECO:0000313" key="4">
    <source>
        <dbReference type="Proteomes" id="UP000683507"/>
    </source>
</evidence>
<dbReference type="Gene3D" id="3.10.129.10">
    <property type="entry name" value="Hotdog Thioesterase"/>
    <property type="match status" value="1"/>
</dbReference>
<dbReference type="KEGG" id="ptan:CRYO30217_01772"/>
<proteinExistence type="predicted"/>